<accession>A0A380BM96</accession>
<gene>
    <name evidence="9" type="ORF">NCTC11388_01271</name>
</gene>
<keyword evidence="7" id="KW-0998">Cell outer membrane</keyword>
<evidence type="ECO:0000256" key="4">
    <source>
        <dbReference type="ARBA" id="ARBA00022452"/>
    </source>
</evidence>
<organism evidence="9 10">
    <name type="scientific">Sphingobacterium spiritivorum</name>
    <name type="common">Flavobacterium spiritivorum</name>
    <dbReference type="NCBI Taxonomy" id="258"/>
    <lineage>
        <taxon>Bacteria</taxon>
        <taxon>Pseudomonadati</taxon>
        <taxon>Bacteroidota</taxon>
        <taxon>Sphingobacteriia</taxon>
        <taxon>Sphingobacteriales</taxon>
        <taxon>Sphingobacteriaceae</taxon>
        <taxon>Sphingobacterium</taxon>
    </lineage>
</organism>
<keyword evidence="5" id="KW-0812">Transmembrane</keyword>
<proteinExistence type="inferred from homology"/>
<evidence type="ECO:0000256" key="6">
    <source>
        <dbReference type="ARBA" id="ARBA00023136"/>
    </source>
</evidence>
<sequence length="479" mass="53648">MLLRAGLYLLSHFTIYDMYPKIIASGILCLGFALVQGQILTLPDAAERSVQNYHKIKAKKSLTDASSENISFRKSMYLPDVTAMVQQSFGSVNAQNGPMYAYGGLGVASTSMPLAEQNWNSAFGSLYLANINWNVFTFGRLKSELSAARAGYQVQVSDLDQEIFQHQIKVGAAYLNLVASQRLRYVQERNLYRAQVFYDMTESRANSGLIPEVDASLAKAEVSSARSAQIKAYDKVLAYSTDLAVLMGEPFQHYSIDSLYYTSEPPAAMASGLSAGQHPVLLLQQHKINESVEQEKVALATKRPSLSAFGIIQGRGTGFDWNYVQDNTAYSSSYWKGAGIGRANYIIGFNLSWNISNIFRNDHKQKQQQYLTQAFRHDYERMNEELLAQEALANAQYENARDNLKETKIQVESATLAYQQHSALYENGLTTLIDFTQALYALNRAEIEYEIAKNNIWQALLLQSAANGDLHMFLYSRSK</sequence>
<reference evidence="9 10" key="1">
    <citation type="submission" date="2018-06" db="EMBL/GenBank/DDBJ databases">
        <authorList>
            <consortium name="Pathogen Informatics"/>
            <person name="Doyle S."/>
        </authorList>
    </citation>
    <scope>NUCLEOTIDE SEQUENCE [LARGE SCALE GENOMIC DNA]</scope>
    <source>
        <strain evidence="9 10">NCTC11388</strain>
    </source>
</reference>
<dbReference type="PANTHER" id="PTHR30026:SF20">
    <property type="entry name" value="OUTER MEMBRANE PROTEIN TOLC"/>
    <property type="match status" value="1"/>
</dbReference>
<evidence type="ECO:0000256" key="5">
    <source>
        <dbReference type="ARBA" id="ARBA00022692"/>
    </source>
</evidence>
<keyword evidence="4" id="KW-1134">Transmembrane beta strand</keyword>
<dbReference type="Proteomes" id="UP000254893">
    <property type="component" value="Unassembled WGS sequence"/>
</dbReference>
<evidence type="ECO:0000256" key="1">
    <source>
        <dbReference type="ARBA" id="ARBA00004442"/>
    </source>
</evidence>
<dbReference type="EMBL" id="UGYW01000002">
    <property type="protein sequence ID" value="SUJ03463.1"/>
    <property type="molecule type" value="Genomic_DNA"/>
</dbReference>
<dbReference type="GO" id="GO:1990281">
    <property type="term" value="C:efflux pump complex"/>
    <property type="evidence" value="ECO:0007669"/>
    <property type="project" value="TreeGrafter"/>
</dbReference>
<dbReference type="GO" id="GO:0015562">
    <property type="term" value="F:efflux transmembrane transporter activity"/>
    <property type="evidence" value="ECO:0007669"/>
    <property type="project" value="InterPro"/>
</dbReference>
<feature type="coiled-coil region" evidence="8">
    <location>
        <begin position="383"/>
        <end position="417"/>
    </location>
</feature>
<dbReference type="GO" id="GO:0015288">
    <property type="term" value="F:porin activity"/>
    <property type="evidence" value="ECO:0007669"/>
    <property type="project" value="TreeGrafter"/>
</dbReference>
<evidence type="ECO:0000256" key="7">
    <source>
        <dbReference type="ARBA" id="ARBA00023237"/>
    </source>
</evidence>
<dbReference type="SUPFAM" id="SSF56954">
    <property type="entry name" value="Outer membrane efflux proteins (OEP)"/>
    <property type="match status" value="1"/>
</dbReference>
<dbReference type="Gene3D" id="1.20.1600.10">
    <property type="entry name" value="Outer membrane efflux proteins (OEP)"/>
    <property type="match status" value="1"/>
</dbReference>
<evidence type="ECO:0000256" key="2">
    <source>
        <dbReference type="ARBA" id="ARBA00007613"/>
    </source>
</evidence>
<dbReference type="GO" id="GO:0009279">
    <property type="term" value="C:cell outer membrane"/>
    <property type="evidence" value="ECO:0007669"/>
    <property type="project" value="UniProtKB-SubCell"/>
</dbReference>
<dbReference type="InterPro" id="IPR051906">
    <property type="entry name" value="TolC-like"/>
</dbReference>
<keyword evidence="6" id="KW-0472">Membrane</keyword>
<dbReference type="AlphaFoldDB" id="A0A380BM96"/>
<comment type="subcellular location">
    <subcellularLocation>
        <location evidence="1">Cell outer membrane</location>
    </subcellularLocation>
</comment>
<evidence type="ECO:0000256" key="8">
    <source>
        <dbReference type="SAM" id="Coils"/>
    </source>
</evidence>
<evidence type="ECO:0000313" key="9">
    <source>
        <dbReference type="EMBL" id="SUJ03463.1"/>
    </source>
</evidence>
<evidence type="ECO:0000313" key="10">
    <source>
        <dbReference type="Proteomes" id="UP000254893"/>
    </source>
</evidence>
<comment type="similarity">
    <text evidence="2">Belongs to the outer membrane factor (OMF) (TC 1.B.17) family.</text>
</comment>
<dbReference type="PANTHER" id="PTHR30026">
    <property type="entry name" value="OUTER MEMBRANE PROTEIN TOLC"/>
    <property type="match status" value="1"/>
</dbReference>
<evidence type="ECO:0000256" key="3">
    <source>
        <dbReference type="ARBA" id="ARBA00022448"/>
    </source>
</evidence>
<keyword evidence="3" id="KW-0813">Transport</keyword>
<name>A0A380BM96_SPHSI</name>
<dbReference type="InterPro" id="IPR003423">
    <property type="entry name" value="OMP_efflux"/>
</dbReference>
<protein>
    <submittedName>
        <fullName evidence="9">Type I secretion outer membrane protein, TolC family</fullName>
    </submittedName>
</protein>
<keyword evidence="8" id="KW-0175">Coiled coil</keyword>
<dbReference type="Pfam" id="PF02321">
    <property type="entry name" value="OEP"/>
    <property type="match status" value="2"/>
</dbReference>